<evidence type="ECO:0000256" key="3">
    <source>
        <dbReference type="ARBA" id="ARBA00022980"/>
    </source>
</evidence>
<dbReference type="GO" id="GO:0003735">
    <property type="term" value="F:structural constituent of ribosome"/>
    <property type="evidence" value="ECO:0007669"/>
    <property type="project" value="InterPro"/>
</dbReference>
<keyword evidence="3 8" id="KW-0689">Ribosomal protein</keyword>
<reference evidence="8" key="1">
    <citation type="submission" date="2022-10" db="EMBL/GenBank/DDBJ databases">
        <title>Tapping the CABI collections for fungal endophytes: first genome assemblies for Collariella, Neodidymelliopsis, Ascochyta clinopodiicola, Didymella pomorum, Didymosphaeria variabile, Neocosmospora piperis and Neocucurbitaria cava.</title>
        <authorList>
            <person name="Hill R."/>
        </authorList>
    </citation>
    <scope>NUCLEOTIDE SEQUENCE</scope>
    <source>
        <strain evidence="8">IMI 355082</strain>
    </source>
</reference>
<accession>A0A9W9CTA6</accession>
<evidence type="ECO:0000256" key="7">
    <source>
        <dbReference type="SAM" id="MobiDB-lite"/>
    </source>
</evidence>
<comment type="subcellular location">
    <subcellularLocation>
        <location evidence="1">Mitochondrion</location>
    </subcellularLocation>
</comment>
<proteinExistence type="inferred from homology"/>
<dbReference type="InterPro" id="IPR007740">
    <property type="entry name" value="Ribosomal_mL49"/>
</dbReference>
<evidence type="ECO:0000256" key="2">
    <source>
        <dbReference type="ARBA" id="ARBA00005677"/>
    </source>
</evidence>
<dbReference type="GO" id="GO:0005762">
    <property type="term" value="C:mitochondrial large ribosomal subunit"/>
    <property type="evidence" value="ECO:0007669"/>
    <property type="project" value="TreeGrafter"/>
</dbReference>
<feature type="compositionally biased region" description="Polar residues" evidence="7">
    <location>
        <begin position="35"/>
        <end position="54"/>
    </location>
</feature>
<dbReference type="Pfam" id="PF05046">
    <property type="entry name" value="Img2"/>
    <property type="match status" value="1"/>
</dbReference>
<gene>
    <name evidence="8" type="primary">img2</name>
    <name evidence="8" type="ORF">N0V93_007981</name>
</gene>
<evidence type="ECO:0000313" key="9">
    <source>
        <dbReference type="Proteomes" id="UP001140453"/>
    </source>
</evidence>
<dbReference type="Proteomes" id="UP001140453">
    <property type="component" value="Unassembled WGS sequence"/>
</dbReference>
<dbReference type="GO" id="GO:0006412">
    <property type="term" value="P:translation"/>
    <property type="evidence" value="ECO:0007669"/>
    <property type="project" value="InterPro"/>
</dbReference>
<organism evidence="8 9">
    <name type="scientific">Gnomoniopsis smithogilvyi</name>
    <dbReference type="NCBI Taxonomy" id="1191159"/>
    <lineage>
        <taxon>Eukaryota</taxon>
        <taxon>Fungi</taxon>
        <taxon>Dikarya</taxon>
        <taxon>Ascomycota</taxon>
        <taxon>Pezizomycotina</taxon>
        <taxon>Sordariomycetes</taxon>
        <taxon>Sordariomycetidae</taxon>
        <taxon>Diaporthales</taxon>
        <taxon>Gnomoniaceae</taxon>
        <taxon>Gnomoniopsis</taxon>
    </lineage>
</organism>
<evidence type="ECO:0000256" key="1">
    <source>
        <dbReference type="ARBA" id="ARBA00004173"/>
    </source>
</evidence>
<protein>
    <recommendedName>
        <fullName evidence="6">Large ribosomal subunit protein mL49</fullName>
    </recommendedName>
</protein>
<feature type="compositionally biased region" description="Low complexity" evidence="7">
    <location>
        <begin position="59"/>
        <end position="69"/>
    </location>
</feature>
<sequence>MLRQIPLQTAASAFRRVTPATASRPFLANTTRLLTTESAKPTVTSSPTNVQTRTAKPEATTTQASTASAPRQLTYLVGRTPSNNVSVYNDKRSGGTRKETTIKKIQGNAQDLKKDLINEMKFKKEDVNVNPVTGHVKIKGWHLEQVRTWLEARGF</sequence>
<name>A0A9W9CTA6_9PEZI</name>
<comment type="similarity">
    <text evidence="2">Belongs to the mitochondrion-specific ribosomal protein mL49 family.</text>
</comment>
<dbReference type="AlphaFoldDB" id="A0A9W9CTA6"/>
<evidence type="ECO:0000313" key="8">
    <source>
        <dbReference type="EMBL" id="KAJ4387390.1"/>
    </source>
</evidence>
<keyword evidence="9" id="KW-1185">Reference proteome</keyword>
<keyword evidence="5" id="KW-0687">Ribonucleoprotein</keyword>
<keyword evidence="4" id="KW-0496">Mitochondrion</keyword>
<evidence type="ECO:0000256" key="4">
    <source>
        <dbReference type="ARBA" id="ARBA00023128"/>
    </source>
</evidence>
<evidence type="ECO:0000256" key="6">
    <source>
        <dbReference type="ARBA" id="ARBA00035191"/>
    </source>
</evidence>
<evidence type="ECO:0000256" key="5">
    <source>
        <dbReference type="ARBA" id="ARBA00023274"/>
    </source>
</evidence>
<feature type="region of interest" description="Disordered" evidence="7">
    <location>
        <begin position="35"/>
        <end position="70"/>
    </location>
</feature>
<dbReference type="EMBL" id="JAPEVB010000005">
    <property type="protein sequence ID" value="KAJ4387390.1"/>
    <property type="molecule type" value="Genomic_DNA"/>
</dbReference>
<dbReference type="Gene3D" id="3.30.780.10">
    <property type="entry name" value="SUI1-like domain"/>
    <property type="match status" value="1"/>
</dbReference>
<dbReference type="OrthoDB" id="19439at2759"/>
<comment type="caution">
    <text evidence="8">The sequence shown here is derived from an EMBL/GenBank/DDBJ whole genome shotgun (WGS) entry which is preliminary data.</text>
</comment>
<dbReference type="PANTHER" id="PTHR13477:SF0">
    <property type="entry name" value="LARGE RIBOSOMAL SUBUNIT PROTEIN ML49"/>
    <property type="match status" value="1"/>
</dbReference>
<dbReference type="PANTHER" id="PTHR13477">
    <property type="entry name" value="MITOCHONDRIAL 39S RIBOSOMAL PROTEIN L49"/>
    <property type="match status" value="1"/>
</dbReference>